<dbReference type="Proteomes" id="UP000445000">
    <property type="component" value="Unassembled WGS sequence"/>
</dbReference>
<dbReference type="InterPro" id="IPR036291">
    <property type="entry name" value="NAD(P)-bd_dom_sf"/>
</dbReference>
<evidence type="ECO:0000256" key="2">
    <source>
        <dbReference type="ARBA" id="ARBA00023002"/>
    </source>
</evidence>
<comment type="caution">
    <text evidence="3">The sequence shown here is derived from an EMBL/GenBank/DDBJ whole genome shotgun (WGS) entry which is preliminary data.</text>
</comment>
<dbReference type="PROSITE" id="PS00061">
    <property type="entry name" value="ADH_SHORT"/>
    <property type="match status" value="1"/>
</dbReference>
<dbReference type="GO" id="GO:0016491">
    <property type="term" value="F:oxidoreductase activity"/>
    <property type="evidence" value="ECO:0007669"/>
    <property type="project" value="UniProtKB-KW"/>
</dbReference>
<dbReference type="InterPro" id="IPR002347">
    <property type="entry name" value="SDR_fam"/>
</dbReference>
<name>A0A829Y7Q1_9GAMM</name>
<dbReference type="PANTHER" id="PTHR43477:SF1">
    <property type="entry name" value="DIHYDROANTICAPSIN 7-DEHYDROGENASE"/>
    <property type="match status" value="1"/>
</dbReference>
<dbReference type="InterPro" id="IPR051122">
    <property type="entry name" value="SDR_DHRS6-like"/>
</dbReference>
<evidence type="ECO:0000256" key="1">
    <source>
        <dbReference type="ARBA" id="ARBA00006484"/>
    </source>
</evidence>
<dbReference type="PRINTS" id="PR00081">
    <property type="entry name" value="GDHRDH"/>
</dbReference>
<dbReference type="Gene3D" id="3.40.50.720">
    <property type="entry name" value="NAD(P)-binding Rossmann-like Domain"/>
    <property type="match status" value="1"/>
</dbReference>
<dbReference type="EMBL" id="BLJN01000001">
    <property type="protein sequence ID" value="GFE79230.1"/>
    <property type="molecule type" value="Genomic_DNA"/>
</dbReference>
<reference evidence="4" key="1">
    <citation type="submission" date="2020-01" db="EMBL/GenBank/DDBJ databases">
        <title>'Steroidobacter agaridevorans' sp. nov., agar-degrading bacteria isolated from rhizosphere soils.</title>
        <authorList>
            <person name="Ikenaga M."/>
            <person name="Kataoka M."/>
            <person name="Murouchi A."/>
            <person name="Katsuragi S."/>
            <person name="Sakai M."/>
        </authorList>
    </citation>
    <scope>NUCLEOTIDE SEQUENCE [LARGE SCALE GENOMIC DNA]</scope>
    <source>
        <strain evidence="4">YU21-B</strain>
    </source>
</reference>
<dbReference type="InterPro" id="IPR020904">
    <property type="entry name" value="Sc_DH/Rdtase_CS"/>
</dbReference>
<evidence type="ECO:0000313" key="4">
    <source>
        <dbReference type="Proteomes" id="UP000445000"/>
    </source>
</evidence>
<gene>
    <name evidence="3" type="ORF">GCM10011487_12300</name>
</gene>
<dbReference type="AlphaFoldDB" id="A0A829Y7Q1"/>
<dbReference type="CDD" id="cd05233">
    <property type="entry name" value="SDR_c"/>
    <property type="match status" value="1"/>
</dbReference>
<accession>A0A829Y7Q1</accession>
<dbReference type="FunFam" id="3.40.50.720:FF:000084">
    <property type="entry name" value="Short-chain dehydrogenase reductase"/>
    <property type="match status" value="1"/>
</dbReference>
<protein>
    <submittedName>
        <fullName evidence="3">3-ketoacyl-ACP reductase</fullName>
    </submittedName>
</protein>
<sequence>MNGQLPGSSLAGKVVVLTGGGAGIGWGIAQCCAQAGATVFFGQRNPEGEAKARQLREQGAEAKFHRLDVADPGSIREFAACAVATYGRVDALINNAGVTIEGDFLEFSESDLDVLWQTNVRSIFLLSRALVPAMPRGSAILNISSNHSVSSVAGYEMYAATKGAISAMTRAMCWSLGPRGIRVNTLSPGLTRTEAVEKIIADTPSLESTFNAMHADARFATVHEIGALAAFLVSDGAAAMTGAELIADHGLAAQLCRDSQLK</sequence>
<dbReference type="PRINTS" id="PR00080">
    <property type="entry name" value="SDRFAMILY"/>
</dbReference>
<dbReference type="SUPFAM" id="SSF51735">
    <property type="entry name" value="NAD(P)-binding Rossmann-fold domains"/>
    <property type="match status" value="1"/>
</dbReference>
<comment type="similarity">
    <text evidence="1">Belongs to the short-chain dehydrogenases/reductases (SDR) family.</text>
</comment>
<dbReference type="PANTHER" id="PTHR43477">
    <property type="entry name" value="DIHYDROANTICAPSIN 7-DEHYDROGENASE"/>
    <property type="match status" value="1"/>
</dbReference>
<organism evidence="3 4">
    <name type="scientific">Steroidobacter agaridevorans</name>
    <dbReference type="NCBI Taxonomy" id="2695856"/>
    <lineage>
        <taxon>Bacteria</taxon>
        <taxon>Pseudomonadati</taxon>
        <taxon>Pseudomonadota</taxon>
        <taxon>Gammaproteobacteria</taxon>
        <taxon>Steroidobacterales</taxon>
        <taxon>Steroidobacteraceae</taxon>
        <taxon>Steroidobacter</taxon>
    </lineage>
</organism>
<dbReference type="RefSeq" id="WP_129640736.1">
    <property type="nucleotide sequence ID" value="NZ_BLJN01000001.1"/>
</dbReference>
<evidence type="ECO:0000313" key="3">
    <source>
        <dbReference type="EMBL" id="GFE79230.1"/>
    </source>
</evidence>
<keyword evidence="2" id="KW-0560">Oxidoreductase</keyword>
<dbReference type="Pfam" id="PF13561">
    <property type="entry name" value="adh_short_C2"/>
    <property type="match status" value="1"/>
</dbReference>
<proteinExistence type="inferred from homology"/>
<keyword evidence="4" id="KW-1185">Reference proteome</keyword>